<keyword evidence="7" id="KW-0808">Transferase</keyword>
<dbReference type="GO" id="GO:0043998">
    <property type="term" value="F:histone H2A acetyltransferase activity"/>
    <property type="evidence" value="ECO:0007669"/>
    <property type="project" value="InterPro"/>
</dbReference>
<dbReference type="GO" id="GO:0010485">
    <property type="term" value="F:histone H4 acetyltransferase activity"/>
    <property type="evidence" value="ECO:0007669"/>
    <property type="project" value="InterPro"/>
</dbReference>
<keyword evidence="8" id="KW-0539">Nucleus</keyword>
<dbReference type="GO" id="GO:0005737">
    <property type="term" value="C:cytoplasm"/>
    <property type="evidence" value="ECO:0007669"/>
    <property type="project" value="UniProtKB-SubCell"/>
</dbReference>
<evidence type="ECO:0000256" key="10">
    <source>
        <dbReference type="ARBA" id="ARBA00047821"/>
    </source>
</evidence>
<sequence length="324" mass="35167">MATAKIRSANAASTSILAPDLPRHGHLPDGRPYKLSLVCAEQLSDRSRDAIFGLFDSNMCHLQSTSSFPYTESSKREELFEQSTRYLLLLPASPDDTKSQAGEDEQAGTSAGARTTSSGSTSTSTSGSLSSNGVLDMPGESPPPSESGAIRFKANIASMIAGESKSRSKRKSKSRKRKGKSIVEAIETVDIGPEDLFGFSSFRFDTEETLTPRDAEVIYCYELQLAPSVRGQGSGKLLITHLEQIGRGRELDKVMLTCLKSNTTALAFYTKHGYVPDEIDPTRMAEEEEWSDDDEASQGVDGGDEARQVDYVILSKSLKGKDKT</sequence>
<dbReference type="Pfam" id="PF00583">
    <property type="entry name" value="Acetyltransf_1"/>
    <property type="match status" value="1"/>
</dbReference>
<protein>
    <recommendedName>
        <fullName evidence="5">N-alpha-acetyltransferase 40</fullName>
        <ecNumber evidence="4">2.3.1.257</ecNumber>
    </recommendedName>
</protein>
<accession>A0AAW0Z018</accession>
<evidence type="ECO:0000256" key="11">
    <source>
        <dbReference type="ARBA" id="ARBA00049524"/>
    </source>
</evidence>
<dbReference type="EC" id="2.3.1.257" evidence="4"/>
<comment type="subcellular location">
    <subcellularLocation>
        <location evidence="2">Cytoplasm</location>
    </subcellularLocation>
    <subcellularLocation>
        <location evidence="1">Nucleus</location>
    </subcellularLocation>
</comment>
<evidence type="ECO:0000256" key="8">
    <source>
        <dbReference type="ARBA" id="ARBA00023242"/>
    </source>
</evidence>
<evidence type="ECO:0000256" key="5">
    <source>
        <dbReference type="ARBA" id="ARBA00015043"/>
    </source>
</evidence>
<feature type="compositionally biased region" description="Acidic residues" evidence="12">
    <location>
        <begin position="286"/>
        <end position="296"/>
    </location>
</feature>
<dbReference type="EMBL" id="JBCAWK010000005">
    <property type="protein sequence ID" value="KAK8858683.1"/>
    <property type="molecule type" value="Genomic_DNA"/>
</dbReference>
<feature type="region of interest" description="Disordered" evidence="12">
    <location>
        <begin position="282"/>
        <end position="307"/>
    </location>
</feature>
<dbReference type="Proteomes" id="UP001388673">
    <property type="component" value="Unassembled WGS sequence"/>
</dbReference>
<evidence type="ECO:0000256" key="3">
    <source>
        <dbReference type="ARBA" id="ARBA00008870"/>
    </source>
</evidence>
<dbReference type="PANTHER" id="PTHR20531">
    <property type="entry name" value="N-ALPHA-ACETYLTRANSFERASE 40"/>
    <property type="match status" value="1"/>
</dbReference>
<evidence type="ECO:0000256" key="12">
    <source>
        <dbReference type="SAM" id="MobiDB-lite"/>
    </source>
</evidence>
<name>A0AAW0Z018_9TREE</name>
<feature type="compositionally biased region" description="Low complexity" evidence="12">
    <location>
        <begin position="107"/>
        <end position="131"/>
    </location>
</feature>
<evidence type="ECO:0000259" key="13">
    <source>
        <dbReference type="PROSITE" id="PS51186"/>
    </source>
</evidence>
<evidence type="ECO:0000256" key="1">
    <source>
        <dbReference type="ARBA" id="ARBA00004123"/>
    </source>
</evidence>
<evidence type="ECO:0000256" key="6">
    <source>
        <dbReference type="ARBA" id="ARBA00022490"/>
    </source>
</evidence>
<keyword evidence="9" id="KW-0012">Acyltransferase</keyword>
<proteinExistence type="inferred from homology"/>
<comment type="caution">
    <text evidence="14">The sequence shown here is derived from an EMBL/GenBank/DDBJ whole genome shotgun (WGS) entry which is preliminary data.</text>
</comment>
<dbReference type="PANTHER" id="PTHR20531:SF1">
    <property type="entry name" value="N-ALPHA-ACETYLTRANSFERASE 40"/>
    <property type="match status" value="1"/>
</dbReference>
<evidence type="ECO:0000256" key="2">
    <source>
        <dbReference type="ARBA" id="ARBA00004496"/>
    </source>
</evidence>
<evidence type="ECO:0000256" key="7">
    <source>
        <dbReference type="ARBA" id="ARBA00022679"/>
    </source>
</evidence>
<dbReference type="InterPro" id="IPR016181">
    <property type="entry name" value="Acyl_CoA_acyltransferase"/>
</dbReference>
<comment type="catalytic activity">
    <reaction evidence="11">
        <text>N-terminal L-seryl-[histone H4] + acetyl-CoA = N-terminal N(alpha)-acetyl-L-seryl-[histone H4] + CoA + H(+)</text>
        <dbReference type="Rhea" id="RHEA:50596"/>
        <dbReference type="Rhea" id="RHEA-COMP:12740"/>
        <dbReference type="Rhea" id="RHEA-COMP:12743"/>
        <dbReference type="ChEBI" id="CHEBI:15378"/>
        <dbReference type="ChEBI" id="CHEBI:57287"/>
        <dbReference type="ChEBI" id="CHEBI:57288"/>
        <dbReference type="ChEBI" id="CHEBI:64738"/>
        <dbReference type="ChEBI" id="CHEBI:83690"/>
        <dbReference type="EC" id="2.3.1.257"/>
    </reaction>
</comment>
<dbReference type="RefSeq" id="XP_066803524.1">
    <property type="nucleotide sequence ID" value="XM_066946023.1"/>
</dbReference>
<dbReference type="InterPro" id="IPR000182">
    <property type="entry name" value="GNAT_dom"/>
</dbReference>
<comment type="catalytic activity">
    <reaction evidence="10">
        <text>N-terminal L-seryl-[histone H2A] + acetyl-CoA = N-terminal N(alpha)-acetyl-L-seryl-[histone H2A] + CoA + H(+)</text>
        <dbReference type="Rhea" id="RHEA:50600"/>
        <dbReference type="Rhea" id="RHEA-COMP:12742"/>
        <dbReference type="Rhea" id="RHEA-COMP:12744"/>
        <dbReference type="ChEBI" id="CHEBI:15378"/>
        <dbReference type="ChEBI" id="CHEBI:57287"/>
        <dbReference type="ChEBI" id="CHEBI:57288"/>
        <dbReference type="ChEBI" id="CHEBI:64738"/>
        <dbReference type="ChEBI" id="CHEBI:83690"/>
        <dbReference type="EC" id="2.3.1.257"/>
    </reaction>
</comment>
<evidence type="ECO:0000256" key="4">
    <source>
        <dbReference type="ARBA" id="ARBA00012950"/>
    </source>
</evidence>
<dbReference type="SUPFAM" id="SSF55729">
    <property type="entry name" value="Acyl-CoA N-acyltransferases (Nat)"/>
    <property type="match status" value="1"/>
</dbReference>
<keyword evidence="6" id="KW-0963">Cytoplasm</keyword>
<dbReference type="KEGG" id="kne:92180170"/>
<evidence type="ECO:0000313" key="15">
    <source>
        <dbReference type="Proteomes" id="UP001388673"/>
    </source>
</evidence>
<evidence type="ECO:0000313" key="14">
    <source>
        <dbReference type="EMBL" id="KAK8858683.1"/>
    </source>
</evidence>
<organism evidence="14 15">
    <name type="scientific">Kwoniella newhampshirensis</name>
    <dbReference type="NCBI Taxonomy" id="1651941"/>
    <lineage>
        <taxon>Eukaryota</taxon>
        <taxon>Fungi</taxon>
        <taxon>Dikarya</taxon>
        <taxon>Basidiomycota</taxon>
        <taxon>Agaricomycotina</taxon>
        <taxon>Tremellomycetes</taxon>
        <taxon>Tremellales</taxon>
        <taxon>Cryptococcaceae</taxon>
        <taxon>Kwoniella</taxon>
    </lineage>
</organism>
<evidence type="ECO:0000256" key="9">
    <source>
        <dbReference type="ARBA" id="ARBA00023315"/>
    </source>
</evidence>
<dbReference type="GO" id="GO:0005634">
    <property type="term" value="C:nucleus"/>
    <property type="evidence" value="ECO:0007669"/>
    <property type="project" value="UniProtKB-SubCell"/>
</dbReference>
<gene>
    <name evidence="14" type="ORF">IAR55_002912</name>
</gene>
<dbReference type="GeneID" id="92180170"/>
<dbReference type="AlphaFoldDB" id="A0AAW0Z018"/>
<dbReference type="PROSITE" id="PS51186">
    <property type="entry name" value="GNAT"/>
    <property type="match status" value="1"/>
</dbReference>
<keyword evidence="15" id="KW-1185">Reference proteome</keyword>
<dbReference type="InterPro" id="IPR039949">
    <property type="entry name" value="NAA40"/>
</dbReference>
<reference evidence="14 15" key="1">
    <citation type="journal article" date="2024" name="bioRxiv">
        <title>Comparative genomics of Cryptococcus and Kwoniella reveals pathogenesis evolution and contrasting karyotype dynamics via intercentromeric recombination or chromosome fusion.</title>
        <authorList>
            <person name="Coelho M.A."/>
            <person name="David-Palma M."/>
            <person name="Shea T."/>
            <person name="Bowers K."/>
            <person name="McGinley-Smith S."/>
            <person name="Mohammad A.W."/>
            <person name="Gnirke A."/>
            <person name="Yurkov A.M."/>
            <person name="Nowrousian M."/>
            <person name="Sun S."/>
            <person name="Cuomo C.A."/>
            <person name="Heitman J."/>
        </authorList>
    </citation>
    <scope>NUCLEOTIDE SEQUENCE [LARGE SCALE GENOMIC DNA]</scope>
    <source>
        <strain evidence="14 15">CBS 13917</strain>
    </source>
</reference>
<dbReference type="Gene3D" id="3.40.630.30">
    <property type="match status" value="1"/>
</dbReference>
<comment type="similarity">
    <text evidence="3">Belongs to the acetyltransferase family. NAA40 subfamily.</text>
</comment>
<feature type="region of interest" description="Disordered" evidence="12">
    <location>
        <begin position="92"/>
        <end position="148"/>
    </location>
</feature>
<feature type="domain" description="N-acetyltransferase" evidence="13">
    <location>
        <begin position="194"/>
        <end position="295"/>
    </location>
</feature>
<dbReference type="GO" id="GO:1990189">
    <property type="term" value="F:protein N-terminal-serine acetyltransferase activity"/>
    <property type="evidence" value="ECO:0007669"/>
    <property type="project" value="UniProtKB-EC"/>
</dbReference>